<organism evidence="1 2">
    <name type="scientific">Shivajiella indica</name>
    <dbReference type="NCBI Taxonomy" id="872115"/>
    <lineage>
        <taxon>Bacteria</taxon>
        <taxon>Pseudomonadati</taxon>
        <taxon>Bacteroidota</taxon>
        <taxon>Cytophagia</taxon>
        <taxon>Cytophagales</taxon>
        <taxon>Cyclobacteriaceae</taxon>
        <taxon>Shivajiella</taxon>
    </lineage>
</organism>
<comment type="caution">
    <text evidence="1">The sequence shown here is derived from an EMBL/GenBank/DDBJ whole genome shotgun (WGS) entry which is preliminary data.</text>
</comment>
<dbReference type="Proteomes" id="UP001597414">
    <property type="component" value="Unassembled WGS sequence"/>
</dbReference>
<reference evidence="2" key="1">
    <citation type="journal article" date="2019" name="Int. J. Syst. Evol. Microbiol.">
        <title>The Global Catalogue of Microorganisms (GCM) 10K type strain sequencing project: providing services to taxonomists for standard genome sequencing and annotation.</title>
        <authorList>
            <consortium name="The Broad Institute Genomics Platform"/>
            <consortium name="The Broad Institute Genome Sequencing Center for Infectious Disease"/>
            <person name="Wu L."/>
            <person name="Ma J."/>
        </authorList>
    </citation>
    <scope>NUCLEOTIDE SEQUENCE [LARGE SCALE GENOMIC DNA]</scope>
    <source>
        <strain evidence="2">KCTC 19812</strain>
    </source>
</reference>
<evidence type="ECO:0000313" key="2">
    <source>
        <dbReference type="Proteomes" id="UP001597414"/>
    </source>
</evidence>
<accession>A0ABW5BC37</accession>
<dbReference type="EMBL" id="JBHUIV010000034">
    <property type="protein sequence ID" value="MFD2203687.1"/>
    <property type="molecule type" value="Genomic_DNA"/>
</dbReference>
<name>A0ABW5BC37_9BACT</name>
<sequence length="52" mass="5904">MKNPKKKNNTKIKIQEEKADWDFSEGFGGIPENVSLTQNIGCGSKPLKNRRK</sequence>
<proteinExistence type="predicted"/>
<evidence type="ECO:0000313" key="1">
    <source>
        <dbReference type="EMBL" id="MFD2203687.1"/>
    </source>
</evidence>
<dbReference type="RefSeq" id="WP_380806526.1">
    <property type="nucleotide sequence ID" value="NZ_JBHUIV010000034.1"/>
</dbReference>
<protein>
    <submittedName>
        <fullName evidence="1">Uncharacterized protein</fullName>
    </submittedName>
</protein>
<gene>
    <name evidence="1" type="ORF">ACFSKV_19080</name>
</gene>
<keyword evidence="2" id="KW-1185">Reference proteome</keyword>